<keyword evidence="3" id="KW-0418">Kinase</keyword>
<keyword evidence="4" id="KW-0067">ATP-binding</keyword>
<dbReference type="InterPro" id="IPR007373">
    <property type="entry name" value="Thiamin_PyroPKinase_B1-bd"/>
</dbReference>
<dbReference type="InterPro" id="IPR036371">
    <property type="entry name" value="TPK_B1-bd_sf"/>
</dbReference>
<proteinExistence type="predicted"/>
<dbReference type="EMBL" id="UYRU01009746">
    <property type="protein sequence ID" value="VDK44377.1"/>
    <property type="molecule type" value="Genomic_DNA"/>
</dbReference>
<protein>
    <recommendedName>
        <fullName evidence="5">Thiamin pyrophosphokinase thiamin-binding domain-containing protein</fullName>
    </recommendedName>
</protein>
<gene>
    <name evidence="6" type="ORF">DILT_LOCUS1440</name>
</gene>
<dbReference type="GO" id="GO:0005524">
    <property type="term" value="F:ATP binding"/>
    <property type="evidence" value="ECO:0007669"/>
    <property type="project" value="UniProtKB-KW"/>
</dbReference>
<dbReference type="InterPro" id="IPR036759">
    <property type="entry name" value="TPK_catalytic_sf"/>
</dbReference>
<dbReference type="Proteomes" id="UP000281553">
    <property type="component" value="Unassembled WGS sequence"/>
</dbReference>
<dbReference type="GO" id="GO:0030975">
    <property type="term" value="F:thiamine binding"/>
    <property type="evidence" value="ECO:0007669"/>
    <property type="project" value="InterPro"/>
</dbReference>
<organism evidence="6 7">
    <name type="scientific">Dibothriocephalus latus</name>
    <name type="common">Fish tapeworm</name>
    <name type="synonym">Diphyllobothrium latum</name>
    <dbReference type="NCBI Taxonomy" id="60516"/>
    <lineage>
        <taxon>Eukaryota</taxon>
        <taxon>Metazoa</taxon>
        <taxon>Spiralia</taxon>
        <taxon>Lophotrochozoa</taxon>
        <taxon>Platyhelminthes</taxon>
        <taxon>Cestoda</taxon>
        <taxon>Eucestoda</taxon>
        <taxon>Diphyllobothriidea</taxon>
        <taxon>Diphyllobothriidae</taxon>
        <taxon>Dibothriocephalus</taxon>
    </lineage>
</organism>
<accession>A0A3P6QFH8</accession>
<sequence length="89" mass="9971">MKTLYIARDLTDLPVLLVTECSISWLLKGSHTVTLESEHIGTHCGLIPIGHSSTVSTTGLVWNLGKRFSTYFVKIIKFLILRDLSLLRT</sequence>
<dbReference type="SUPFAM" id="SSF63862">
    <property type="entry name" value="Thiamin pyrophosphokinase, substrate-binding domain"/>
    <property type="match status" value="1"/>
</dbReference>
<dbReference type="Gene3D" id="3.40.50.10240">
    <property type="entry name" value="Thiamin pyrophosphokinase, catalytic domain"/>
    <property type="match status" value="1"/>
</dbReference>
<evidence type="ECO:0000256" key="2">
    <source>
        <dbReference type="ARBA" id="ARBA00022741"/>
    </source>
</evidence>
<dbReference type="GO" id="GO:0009229">
    <property type="term" value="P:thiamine diphosphate biosynthetic process"/>
    <property type="evidence" value="ECO:0007669"/>
    <property type="project" value="InterPro"/>
</dbReference>
<keyword evidence="7" id="KW-1185">Reference proteome</keyword>
<name>A0A3P6QFH8_DIBLA</name>
<evidence type="ECO:0000259" key="5">
    <source>
        <dbReference type="Pfam" id="PF04265"/>
    </source>
</evidence>
<evidence type="ECO:0000256" key="3">
    <source>
        <dbReference type="ARBA" id="ARBA00022777"/>
    </source>
</evidence>
<reference evidence="6 7" key="1">
    <citation type="submission" date="2018-11" db="EMBL/GenBank/DDBJ databases">
        <authorList>
            <consortium name="Pathogen Informatics"/>
        </authorList>
    </citation>
    <scope>NUCLEOTIDE SEQUENCE [LARGE SCALE GENOMIC DNA]</scope>
</reference>
<keyword evidence="2" id="KW-0547">Nucleotide-binding</keyword>
<keyword evidence="1" id="KW-0808">Transferase</keyword>
<evidence type="ECO:0000256" key="4">
    <source>
        <dbReference type="ARBA" id="ARBA00022840"/>
    </source>
</evidence>
<dbReference type="GO" id="GO:0004788">
    <property type="term" value="F:thiamine diphosphokinase activity"/>
    <property type="evidence" value="ECO:0007669"/>
    <property type="project" value="InterPro"/>
</dbReference>
<evidence type="ECO:0000313" key="7">
    <source>
        <dbReference type="Proteomes" id="UP000281553"/>
    </source>
</evidence>
<dbReference type="AlphaFoldDB" id="A0A3P6QFH8"/>
<dbReference type="OrthoDB" id="6273242at2759"/>
<feature type="domain" description="Thiamin pyrophosphokinase thiamin-binding" evidence="5">
    <location>
        <begin position="30"/>
        <end position="66"/>
    </location>
</feature>
<dbReference type="Pfam" id="PF04265">
    <property type="entry name" value="TPK_B1_binding"/>
    <property type="match status" value="1"/>
</dbReference>
<evidence type="ECO:0000256" key="1">
    <source>
        <dbReference type="ARBA" id="ARBA00022679"/>
    </source>
</evidence>
<dbReference type="GO" id="GO:0016301">
    <property type="term" value="F:kinase activity"/>
    <property type="evidence" value="ECO:0007669"/>
    <property type="project" value="UniProtKB-KW"/>
</dbReference>
<evidence type="ECO:0000313" key="6">
    <source>
        <dbReference type="EMBL" id="VDK44377.1"/>
    </source>
</evidence>
<dbReference type="Gene3D" id="2.60.120.320">
    <property type="entry name" value="Thiamin pyrophosphokinase, thiamin-binding domain"/>
    <property type="match status" value="1"/>
</dbReference>